<organism evidence="2 3">
    <name type="scientific">Sphaeroforma arctica JP610</name>
    <dbReference type="NCBI Taxonomy" id="667725"/>
    <lineage>
        <taxon>Eukaryota</taxon>
        <taxon>Ichthyosporea</taxon>
        <taxon>Ichthyophonida</taxon>
        <taxon>Sphaeroforma</taxon>
    </lineage>
</organism>
<reference evidence="2 3" key="1">
    <citation type="submission" date="2011-02" db="EMBL/GenBank/DDBJ databases">
        <title>The Genome Sequence of Sphaeroforma arctica JP610.</title>
        <authorList>
            <consortium name="The Broad Institute Genome Sequencing Platform"/>
            <person name="Russ C."/>
            <person name="Cuomo C."/>
            <person name="Young S.K."/>
            <person name="Zeng Q."/>
            <person name="Gargeya S."/>
            <person name="Alvarado L."/>
            <person name="Berlin A."/>
            <person name="Chapman S.B."/>
            <person name="Chen Z."/>
            <person name="Freedman E."/>
            <person name="Gellesch M."/>
            <person name="Goldberg J."/>
            <person name="Griggs A."/>
            <person name="Gujja S."/>
            <person name="Heilman E."/>
            <person name="Heiman D."/>
            <person name="Howarth C."/>
            <person name="Mehta T."/>
            <person name="Neiman D."/>
            <person name="Pearson M."/>
            <person name="Roberts A."/>
            <person name="Saif S."/>
            <person name="Shea T."/>
            <person name="Shenoy N."/>
            <person name="Sisk P."/>
            <person name="Stolte C."/>
            <person name="Sykes S."/>
            <person name="White J."/>
            <person name="Yandava C."/>
            <person name="Burger G."/>
            <person name="Gray M.W."/>
            <person name="Holland P.W.H."/>
            <person name="King N."/>
            <person name="Lang F.B.F."/>
            <person name="Roger A.J."/>
            <person name="Ruiz-Trillo I."/>
            <person name="Haas B."/>
            <person name="Nusbaum C."/>
            <person name="Birren B."/>
        </authorList>
    </citation>
    <scope>NUCLEOTIDE SEQUENCE [LARGE SCALE GENOMIC DNA]</scope>
    <source>
        <strain evidence="2 3">JP610</strain>
    </source>
</reference>
<accession>A0A0L0FRM2</accession>
<dbReference type="EMBL" id="KQ242345">
    <property type="protein sequence ID" value="KNC79211.1"/>
    <property type="molecule type" value="Genomic_DNA"/>
</dbReference>
<proteinExistence type="predicted"/>
<protein>
    <submittedName>
        <fullName evidence="2">Uncharacterized protein</fullName>
    </submittedName>
</protein>
<gene>
    <name evidence="2" type="ORF">SARC_08380</name>
</gene>
<feature type="chain" id="PRO_5005538342" evidence="1">
    <location>
        <begin position="19"/>
        <end position="67"/>
    </location>
</feature>
<sequence>MKFAFSLMVTTLAVYAKANNDTCNPLFSAFIGVPGFRINSVAAEAVVTNPQPVVLAVEERKFRCGNL</sequence>
<evidence type="ECO:0000256" key="1">
    <source>
        <dbReference type="SAM" id="SignalP"/>
    </source>
</evidence>
<evidence type="ECO:0000313" key="2">
    <source>
        <dbReference type="EMBL" id="KNC79211.1"/>
    </source>
</evidence>
<keyword evidence="1" id="KW-0732">Signal</keyword>
<feature type="signal peptide" evidence="1">
    <location>
        <begin position="1"/>
        <end position="18"/>
    </location>
</feature>
<name>A0A0L0FRM2_9EUKA</name>
<dbReference type="GeneID" id="25908884"/>
<keyword evidence="3" id="KW-1185">Reference proteome</keyword>
<dbReference type="RefSeq" id="XP_014153113.1">
    <property type="nucleotide sequence ID" value="XM_014297638.1"/>
</dbReference>
<evidence type="ECO:0000313" key="3">
    <source>
        <dbReference type="Proteomes" id="UP000054560"/>
    </source>
</evidence>
<dbReference type="AlphaFoldDB" id="A0A0L0FRM2"/>
<dbReference type="Proteomes" id="UP000054560">
    <property type="component" value="Unassembled WGS sequence"/>
</dbReference>